<dbReference type="SUPFAM" id="SSF158446">
    <property type="entry name" value="IVS-encoded protein-like"/>
    <property type="match status" value="1"/>
</dbReference>
<dbReference type="PANTHER" id="PTHR38471:SF2">
    <property type="entry name" value="FOUR HELIX BUNDLE PROTEIN"/>
    <property type="match status" value="1"/>
</dbReference>
<dbReference type="InterPro" id="IPR012657">
    <property type="entry name" value="23S_rRNA-intervening_sequence"/>
</dbReference>
<organism evidence="1 2">
    <name type="scientific">Candidatus Zambryskibacteria bacterium CG10_big_fil_rev_8_21_14_0_10_42_12</name>
    <dbReference type="NCBI Taxonomy" id="1975115"/>
    <lineage>
        <taxon>Bacteria</taxon>
        <taxon>Candidatus Zambryskiibacteriota</taxon>
    </lineage>
</organism>
<proteinExistence type="predicted"/>
<evidence type="ECO:0000313" key="1">
    <source>
        <dbReference type="EMBL" id="PIR37256.1"/>
    </source>
</evidence>
<dbReference type="Gene3D" id="1.20.1440.60">
    <property type="entry name" value="23S rRNA-intervening sequence"/>
    <property type="match status" value="1"/>
</dbReference>
<dbReference type="AlphaFoldDB" id="A0A2H0QTK5"/>
<dbReference type="PIRSF" id="PIRSF035652">
    <property type="entry name" value="CHP02436"/>
    <property type="match status" value="1"/>
</dbReference>
<gene>
    <name evidence="1" type="ORF">COV34_03480</name>
</gene>
<dbReference type="Pfam" id="PF05635">
    <property type="entry name" value="23S_rRNA_IVP"/>
    <property type="match status" value="1"/>
</dbReference>
<dbReference type="Proteomes" id="UP000231333">
    <property type="component" value="Unassembled WGS sequence"/>
</dbReference>
<dbReference type="EMBL" id="PCXL01000026">
    <property type="protein sequence ID" value="PIR37256.1"/>
    <property type="molecule type" value="Genomic_DNA"/>
</dbReference>
<evidence type="ECO:0000313" key="2">
    <source>
        <dbReference type="Proteomes" id="UP000231333"/>
    </source>
</evidence>
<name>A0A2H0QTK5_9BACT</name>
<reference evidence="1 2" key="1">
    <citation type="submission" date="2017-09" db="EMBL/GenBank/DDBJ databases">
        <title>Depth-based differentiation of microbial function through sediment-hosted aquifers and enrichment of novel symbionts in the deep terrestrial subsurface.</title>
        <authorList>
            <person name="Probst A.J."/>
            <person name="Ladd B."/>
            <person name="Jarett J.K."/>
            <person name="Geller-Mcgrath D.E."/>
            <person name="Sieber C.M."/>
            <person name="Emerson J.B."/>
            <person name="Anantharaman K."/>
            <person name="Thomas B.C."/>
            <person name="Malmstrom R."/>
            <person name="Stieglmeier M."/>
            <person name="Klingl A."/>
            <person name="Woyke T."/>
            <person name="Ryan C.M."/>
            <person name="Banfield J.F."/>
        </authorList>
    </citation>
    <scope>NUCLEOTIDE SEQUENCE [LARGE SCALE GENOMIC DNA]</scope>
    <source>
        <strain evidence="1">CG10_big_fil_rev_8_21_14_0_10_42_12</strain>
    </source>
</reference>
<dbReference type="PANTHER" id="PTHR38471">
    <property type="entry name" value="FOUR HELIX BUNDLE PROTEIN"/>
    <property type="match status" value="1"/>
</dbReference>
<sequence length="131" mass="15025">MNQTVNIKVKNDNVKFKTEFKTRIYNFVLRLIKFIDKLPKDTISSVISQQLIRSGTSILANYVEANSASSRKDFTNFFTHSLKSANESKVWLTLLRDTNKGNKDEIEWLLKELTEIANILATSILTLKGKK</sequence>
<comment type="caution">
    <text evidence="1">The sequence shown here is derived from an EMBL/GenBank/DDBJ whole genome shotgun (WGS) entry which is preliminary data.</text>
</comment>
<accession>A0A2H0QTK5</accession>
<dbReference type="InterPro" id="IPR036583">
    <property type="entry name" value="23S_rRNA_IVS_sf"/>
</dbReference>
<protein>
    <recommendedName>
        <fullName evidence="3">Four helix bundle protein</fullName>
    </recommendedName>
</protein>
<dbReference type="NCBIfam" id="TIGR02436">
    <property type="entry name" value="four helix bundle protein"/>
    <property type="match status" value="1"/>
</dbReference>
<evidence type="ECO:0008006" key="3">
    <source>
        <dbReference type="Google" id="ProtNLM"/>
    </source>
</evidence>